<dbReference type="Proteomes" id="UP000783686">
    <property type="component" value="Unassembled WGS sequence"/>
</dbReference>
<dbReference type="Pfam" id="PF24571">
    <property type="entry name" value="HEAT_SCC3-SA"/>
    <property type="match status" value="1"/>
</dbReference>
<reference evidence="4" key="1">
    <citation type="submission" date="2020-09" db="EMBL/GenBank/DDBJ databases">
        <authorList>
            <person name="Kikuchi T."/>
        </authorList>
    </citation>
    <scope>NUCLEOTIDE SEQUENCE</scope>
    <source>
        <strain evidence="4">SH1</strain>
    </source>
</reference>
<evidence type="ECO:0000259" key="3">
    <source>
        <dbReference type="PROSITE" id="PS51425"/>
    </source>
</evidence>
<feature type="compositionally biased region" description="Low complexity" evidence="2">
    <location>
        <begin position="11"/>
        <end position="20"/>
    </location>
</feature>
<dbReference type="Gene3D" id="1.25.10.10">
    <property type="entry name" value="Leucine-rich Repeat Variant"/>
    <property type="match status" value="1"/>
</dbReference>
<dbReference type="Pfam" id="PF21581">
    <property type="entry name" value="SCD"/>
    <property type="match status" value="1"/>
</dbReference>
<protein>
    <recommendedName>
        <fullName evidence="3">SCD domain-containing protein</fullName>
    </recommendedName>
</protein>
<comment type="similarity">
    <text evidence="1">Belongs to the SCC3 family.</text>
</comment>
<dbReference type="GO" id="GO:0008278">
    <property type="term" value="C:cohesin complex"/>
    <property type="evidence" value="ECO:0007669"/>
    <property type="project" value="TreeGrafter"/>
</dbReference>
<feature type="region of interest" description="Disordered" evidence="2">
    <location>
        <begin position="1"/>
        <end position="65"/>
    </location>
</feature>
<dbReference type="PROSITE" id="PS51425">
    <property type="entry name" value="SCD"/>
    <property type="match status" value="1"/>
</dbReference>
<evidence type="ECO:0000256" key="2">
    <source>
        <dbReference type="SAM" id="MobiDB-lite"/>
    </source>
</evidence>
<evidence type="ECO:0000256" key="1">
    <source>
        <dbReference type="ARBA" id="ARBA00005486"/>
    </source>
</evidence>
<dbReference type="EMBL" id="CAJFCW020000005">
    <property type="protein sequence ID" value="CAG9121239.1"/>
    <property type="molecule type" value="Genomic_DNA"/>
</dbReference>
<gene>
    <name evidence="4" type="ORF">BOKJ2_LOCUS11721</name>
</gene>
<accession>A0A811LFD0</accession>
<dbReference type="PANTHER" id="PTHR11199">
    <property type="entry name" value="STROMAL ANTIGEN"/>
    <property type="match status" value="1"/>
</dbReference>
<feature type="compositionally biased region" description="Basic residues" evidence="2">
    <location>
        <begin position="46"/>
        <end position="58"/>
    </location>
</feature>
<dbReference type="InterPro" id="IPR011989">
    <property type="entry name" value="ARM-like"/>
</dbReference>
<dbReference type="InterPro" id="IPR039662">
    <property type="entry name" value="Cohesin_Scc3/SA"/>
</dbReference>
<feature type="domain" description="SCD" evidence="3">
    <location>
        <begin position="284"/>
        <end position="369"/>
    </location>
</feature>
<sequence>MSEMDTSEAQSSSPTKSPSSGMRLRERKRRVVDDDYVDELITTPTKRGRPKGKPKTPVRRPPNAQNAAQNFVESDMFNALMKGDKFNKIIEGWIETYERDQDEATVKFLQFLINATGCKGAVTTVMVRSMDFKQIVDNLSDQFEDDCGDYPLVRTGNQWKRFRSLFGDFIMIFVGKIKQSIIYDDGFTDYVMQLLTGFASSPVRNFRHTATFAAMKFSSALVDVVVELVGLKDKNNRQIETEKLKIKQHANSDAMEALIKQKADIERKVSELSIMIQYVFKHVFAHRYRDIISDVRCVCISELGKWMLVYPQLFLDDSYLKYVGWLLYDKNSEVRQRCINCLIPLFEHKSYRDRLELFASKFKERVITMVMDKDRDVAVGAVTLITDINKAFPELLRIEDCVTVYEVVYCANRALAQAAAKFLDARLFSNLEPKRVVKNLLQFFTEGEVHDHAAYLVDALIEVTPAVKDWKTMGEMLLGDDEEISPAHLIEILICSVNQSLTDTIPTGRGTKKSAVHQRDQLQQMKEDKQRFSDDFIELLPRLLNKYIVEADKVEPLLDLCSYIELDLYFTARREQLLVELVEKLAEIFEKNQKNEVLKKIVEVFARISKHNSANAKTETIRGRLIDQVVTQFTYVAQSLQRNGTLDEDDRADLMVSVKKLAALQLSFDLPFDPWDLTVAVLDSQNALKSAEIVESSVQLLFYHLINRLNNAASLRTSKNDHNRIKTQRDQFIAITRDILAKGVKGVENAFSCLCDMLIFFNHKISEEVPRVEDIEVEIDTPFINTIHSFVISNVFHSRHDEEQMDQENQIDLTCKRRIVLGQYCKLIIYGVIPIYEMASIVKYYVRFIDDYGDILKAVIQKAKELDRLLTAKALIQAVINAYEDAIALNAPEEEREYALGSVHELAKKFSQLFPDATKSREAVAYVHQLGIRHALGTEAQKRGGRTQSLPFLEVLSEFSAKLLKVDRTAVITYLDQHAKPPENYEESDEWEPYVIYRNSLTTKQ</sequence>
<dbReference type="AlphaFoldDB" id="A0A811LFD0"/>
<organism evidence="4 5">
    <name type="scientific">Bursaphelenchus okinawaensis</name>
    <dbReference type="NCBI Taxonomy" id="465554"/>
    <lineage>
        <taxon>Eukaryota</taxon>
        <taxon>Metazoa</taxon>
        <taxon>Ecdysozoa</taxon>
        <taxon>Nematoda</taxon>
        <taxon>Chromadorea</taxon>
        <taxon>Rhabditida</taxon>
        <taxon>Tylenchina</taxon>
        <taxon>Tylenchomorpha</taxon>
        <taxon>Aphelenchoidea</taxon>
        <taxon>Aphelenchoididae</taxon>
        <taxon>Bursaphelenchus</taxon>
    </lineage>
</organism>
<evidence type="ECO:0000313" key="4">
    <source>
        <dbReference type="EMBL" id="CAD5225725.1"/>
    </source>
</evidence>
<dbReference type="Proteomes" id="UP000614601">
    <property type="component" value="Unassembled WGS sequence"/>
</dbReference>
<dbReference type="PANTHER" id="PTHR11199:SF0">
    <property type="entry name" value="LD34181P-RELATED"/>
    <property type="match status" value="1"/>
</dbReference>
<dbReference type="InterPro" id="IPR013721">
    <property type="entry name" value="STAG"/>
</dbReference>
<dbReference type="InterPro" id="IPR016024">
    <property type="entry name" value="ARM-type_fold"/>
</dbReference>
<name>A0A811LFD0_9BILA</name>
<keyword evidence="5" id="KW-1185">Reference proteome</keyword>
<dbReference type="InterPro" id="IPR056396">
    <property type="entry name" value="HEAT_SCC3-SA"/>
</dbReference>
<dbReference type="EMBL" id="CAJFDH010000005">
    <property type="protein sequence ID" value="CAD5225725.1"/>
    <property type="molecule type" value="Genomic_DNA"/>
</dbReference>
<dbReference type="GO" id="GO:0003682">
    <property type="term" value="F:chromatin binding"/>
    <property type="evidence" value="ECO:0007669"/>
    <property type="project" value="TreeGrafter"/>
</dbReference>
<dbReference type="Pfam" id="PF08514">
    <property type="entry name" value="STAG"/>
    <property type="match status" value="1"/>
</dbReference>
<dbReference type="SUPFAM" id="SSF48371">
    <property type="entry name" value="ARM repeat"/>
    <property type="match status" value="1"/>
</dbReference>
<dbReference type="GO" id="GO:0005634">
    <property type="term" value="C:nucleus"/>
    <property type="evidence" value="ECO:0007669"/>
    <property type="project" value="TreeGrafter"/>
</dbReference>
<dbReference type="GO" id="GO:0000785">
    <property type="term" value="C:chromatin"/>
    <property type="evidence" value="ECO:0007669"/>
    <property type="project" value="TreeGrafter"/>
</dbReference>
<evidence type="ECO:0000313" key="5">
    <source>
        <dbReference type="Proteomes" id="UP000614601"/>
    </source>
</evidence>
<proteinExistence type="inferred from homology"/>
<comment type="caution">
    <text evidence="4">The sequence shown here is derived from an EMBL/GenBank/DDBJ whole genome shotgun (WGS) entry which is preliminary data.</text>
</comment>
<dbReference type="GO" id="GO:0007062">
    <property type="term" value="P:sister chromatid cohesion"/>
    <property type="evidence" value="ECO:0007669"/>
    <property type="project" value="UniProtKB-ARBA"/>
</dbReference>
<dbReference type="OrthoDB" id="498590at2759"/>
<dbReference type="InterPro" id="IPR020839">
    <property type="entry name" value="SCD"/>
</dbReference>